<organism evidence="1 2">
    <name type="scientific">Kibdelosporangium banguiense</name>
    <dbReference type="NCBI Taxonomy" id="1365924"/>
    <lineage>
        <taxon>Bacteria</taxon>
        <taxon>Bacillati</taxon>
        <taxon>Actinomycetota</taxon>
        <taxon>Actinomycetes</taxon>
        <taxon>Pseudonocardiales</taxon>
        <taxon>Pseudonocardiaceae</taxon>
        <taxon>Kibdelosporangium</taxon>
    </lineage>
</organism>
<accession>A0ABS4TI07</accession>
<protein>
    <submittedName>
        <fullName evidence="1">Uncharacterized protein</fullName>
    </submittedName>
</protein>
<evidence type="ECO:0000313" key="1">
    <source>
        <dbReference type="EMBL" id="MBP2324073.1"/>
    </source>
</evidence>
<keyword evidence="2" id="KW-1185">Reference proteome</keyword>
<comment type="caution">
    <text evidence="1">The sequence shown here is derived from an EMBL/GenBank/DDBJ whole genome shotgun (WGS) entry which is preliminary data.</text>
</comment>
<reference evidence="1 2" key="1">
    <citation type="submission" date="2021-03" db="EMBL/GenBank/DDBJ databases">
        <title>Sequencing the genomes of 1000 actinobacteria strains.</title>
        <authorList>
            <person name="Klenk H.-P."/>
        </authorList>
    </citation>
    <scope>NUCLEOTIDE SEQUENCE [LARGE SCALE GENOMIC DNA]</scope>
    <source>
        <strain evidence="1 2">DSM 46670</strain>
    </source>
</reference>
<name>A0ABS4TI07_9PSEU</name>
<dbReference type="RefSeq" id="WP_209641139.1">
    <property type="nucleotide sequence ID" value="NZ_JAGINW010000001.1"/>
</dbReference>
<dbReference type="Proteomes" id="UP001519332">
    <property type="component" value="Unassembled WGS sequence"/>
</dbReference>
<proteinExistence type="predicted"/>
<sequence length="203" mass="22760">MIKESDPFVLTTARGTEVTADSTNALALESAVRRQGRERVRLCASHRLVRTQPFPEAWLSHFRLLALTVAGRDEGSFRFETESLHDQLEALLTLVSHLPEVRVAITDLTGNRTDVPQERVLTPLAEKFPQVEVVFDQERTRGRGYYVDACFELLARGISLADGGFTTWTRQLLGNAKERLLTGGLGLDNMHANFGPRRPDLYP</sequence>
<gene>
    <name evidence="1" type="ORF">JOF56_004458</name>
</gene>
<evidence type="ECO:0000313" key="2">
    <source>
        <dbReference type="Proteomes" id="UP001519332"/>
    </source>
</evidence>
<dbReference type="EMBL" id="JAGINW010000001">
    <property type="protein sequence ID" value="MBP2324073.1"/>
    <property type="molecule type" value="Genomic_DNA"/>
</dbReference>